<reference evidence="1" key="1">
    <citation type="submission" date="2021-02" db="EMBL/GenBank/DDBJ databases">
        <title>Metagenome analyses of Stigonema ocellatum DSM 106950, Chlorogloea purpurea SAG 13.99 and Gomphosphaeria aponina DSM 107014.</title>
        <authorList>
            <person name="Marter P."/>
            <person name="Huang S."/>
        </authorList>
    </citation>
    <scope>NUCLEOTIDE SEQUENCE</scope>
    <source>
        <strain evidence="1">JP213</strain>
    </source>
</reference>
<evidence type="ECO:0000313" key="1">
    <source>
        <dbReference type="EMBL" id="MBR8826711.1"/>
    </source>
</evidence>
<dbReference type="Proteomes" id="UP000767446">
    <property type="component" value="Unassembled WGS sequence"/>
</dbReference>
<accession>A0A941GPL7</accession>
<dbReference type="EMBL" id="JADQBC010000009">
    <property type="protein sequence ID" value="MBR8826711.1"/>
    <property type="molecule type" value="Genomic_DNA"/>
</dbReference>
<dbReference type="SUPFAM" id="SSF53756">
    <property type="entry name" value="UDP-Glycosyltransferase/glycogen phosphorylase"/>
    <property type="match status" value="1"/>
</dbReference>
<protein>
    <submittedName>
        <fullName evidence="1">Capsule biosynthesis protein</fullName>
    </submittedName>
</protein>
<gene>
    <name evidence="1" type="ORF">DSM107014_02210</name>
</gene>
<comment type="caution">
    <text evidence="1">The sequence shown here is derived from an EMBL/GenBank/DDBJ whole genome shotgun (WGS) entry which is preliminary data.</text>
</comment>
<sequence length="574" mass="65297">MSLWNKLVSLIKKPQKNQVIETVKANIGIRKKIPNWPDWEEMLNTNRLLWEEAKEKAKTGPQVLMGTSVGGALPMSLPESMLAVALTLRGAQVHTLLCDRLLPACILVQKLDIPETTLANYELAKTRCQDCFKAGSYFYQPLALPGHLYSELLSDTEREKAKNLSGEVPLSEIPNYQLGNLNIGEHAYAGALRYFASGNLDNEPYREVVMRRYFEGALLTAFATKNLLAKHNFTVACFNHGIYSPHGIIGEVCRENLVRVVNWNVAYRKRCFIFSHQDTYHHTMLTEPLDAWENMPWNETMEESILEYLKSRWQGTRDWIWFHEQPDEEFVRIAGEIGLDLNKPIIGMLTNVMWDAQLHYRANAFPNMLTWVLETIKYFAQRPELQLLIRIHPAEIRGTLPSRQPLLPEIMKVWKELPPNVFIIPPDSNVSTYAAMQECDSVIIYGTKTGVELTSMGIPVIVGGEAWIRGKGITIDPVSPAEYFQCLDKLPLKIKLAGEELKRARKYAYHFFFRRMIPLQFMEPVAGKPPYKIKISKLDELLPGSDPGLDVICEGILSGSPFIYEAEKLGISTS</sequence>
<organism evidence="1 2">
    <name type="scientific">Gomphosphaeria aponina SAG 52.96 = DSM 107014</name>
    <dbReference type="NCBI Taxonomy" id="1521640"/>
    <lineage>
        <taxon>Bacteria</taxon>
        <taxon>Bacillati</taxon>
        <taxon>Cyanobacteriota</taxon>
        <taxon>Cyanophyceae</taxon>
        <taxon>Oscillatoriophycideae</taxon>
        <taxon>Chroococcales</taxon>
        <taxon>Gomphosphaeriaceae</taxon>
        <taxon>Gomphosphaeria</taxon>
    </lineage>
</organism>
<proteinExistence type="predicted"/>
<evidence type="ECO:0000313" key="2">
    <source>
        <dbReference type="Proteomes" id="UP000767446"/>
    </source>
</evidence>
<name>A0A941GPL7_9CHRO</name>
<dbReference type="AlphaFoldDB" id="A0A941GPL7"/>